<keyword evidence="1" id="KW-0812">Transmembrane</keyword>
<evidence type="ECO:0000256" key="1">
    <source>
        <dbReference type="SAM" id="Phobius"/>
    </source>
</evidence>
<evidence type="ECO:0000313" key="2">
    <source>
        <dbReference type="EMBL" id="UYM07049.1"/>
    </source>
</evidence>
<evidence type="ECO:0000313" key="3">
    <source>
        <dbReference type="Proteomes" id="UP001164390"/>
    </source>
</evidence>
<dbReference type="Proteomes" id="UP001164390">
    <property type="component" value="Chromosome"/>
</dbReference>
<proteinExistence type="predicted"/>
<reference evidence="2" key="1">
    <citation type="submission" date="2022-01" db="EMBL/GenBank/DDBJ databases">
        <title>Nocardioidaceae gen. sp. A5X3R13.</title>
        <authorList>
            <person name="Lopez Marin M.A."/>
            <person name="Uhlik O."/>
        </authorList>
    </citation>
    <scope>NUCLEOTIDE SEQUENCE</scope>
    <source>
        <strain evidence="2">A5X3R13</strain>
    </source>
</reference>
<name>A0AA46YMX7_9ACTN</name>
<dbReference type="RefSeq" id="WP_271635993.1">
    <property type="nucleotide sequence ID" value="NZ_CP094970.1"/>
</dbReference>
<sequence>MFGLPVTRKHAIWFGAGVLVLLLIAVVVLMRLSTPAEGRLKHDDTLQTTRIDKVWRQELPRADRCLVIRLKADITGNARPTWGLTGAVTVWEHLRVHDATLGVEAQVLREDGECGDPIAMDGVAFRLLRKAEDGTLQRMGQLGGRFGKGRYGNSINEGFVGRLAGGTHDRGDSYQATLGVYVDPDWDEHDNVSGDVPAVTDTFELPISDAD</sequence>
<keyword evidence="1" id="KW-1133">Transmembrane helix</keyword>
<protein>
    <submittedName>
        <fullName evidence="2">Uncharacterized protein</fullName>
    </submittedName>
</protein>
<organism evidence="2 3">
    <name type="scientific">Solicola gregarius</name>
    <dbReference type="NCBI Taxonomy" id="2908642"/>
    <lineage>
        <taxon>Bacteria</taxon>
        <taxon>Bacillati</taxon>
        <taxon>Actinomycetota</taxon>
        <taxon>Actinomycetes</taxon>
        <taxon>Propionibacteriales</taxon>
        <taxon>Nocardioidaceae</taxon>
        <taxon>Solicola</taxon>
    </lineage>
</organism>
<dbReference type="AlphaFoldDB" id="A0AA46YMX7"/>
<accession>A0AA46YMX7</accession>
<feature type="transmembrane region" description="Helical" evidence="1">
    <location>
        <begin position="12"/>
        <end position="32"/>
    </location>
</feature>
<dbReference type="EMBL" id="CP094970">
    <property type="protein sequence ID" value="UYM07049.1"/>
    <property type="molecule type" value="Genomic_DNA"/>
</dbReference>
<dbReference type="KEGG" id="sgrg:L0C25_08220"/>
<gene>
    <name evidence="2" type="ORF">L0C25_08220</name>
</gene>
<keyword evidence="1" id="KW-0472">Membrane</keyword>
<keyword evidence="3" id="KW-1185">Reference proteome</keyword>